<evidence type="ECO:0000313" key="2">
    <source>
        <dbReference type="EMBL" id="MQS13667.1"/>
    </source>
</evidence>
<dbReference type="InterPro" id="IPR007278">
    <property type="entry name" value="DUF397"/>
</dbReference>
<feature type="domain" description="DUF397" evidence="1">
    <location>
        <begin position="5"/>
        <end position="58"/>
    </location>
</feature>
<dbReference type="Proteomes" id="UP000450000">
    <property type="component" value="Unassembled WGS sequence"/>
</dbReference>
<comment type="caution">
    <text evidence="2">The sequence shown here is derived from an EMBL/GenBank/DDBJ whole genome shotgun (WGS) entry which is preliminary data.</text>
</comment>
<dbReference type="AlphaFoldDB" id="A0A6N7KTK3"/>
<keyword evidence="3" id="KW-1185">Reference proteome</keyword>
<dbReference type="RefSeq" id="WP_153462056.1">
    <property type="nucleotide sequence ID" value="NZ_WBOF01000001.1"/>
</dbReference>
<sequence>MSNFSWQKSSYSNAEGANNCLELAAGTDDLRHLRESDDPDVIVTTTTAKLRAFILGAKAGEFDHLI</sequence>
<name>A0A6N7KTK3_9ACTN</name>
<evidence type="ECO:0000313" key="3">
    <source>
        <dbReference type="Proteomes" id="UP000450000"/>
    </source>
</evidence>
<dbReference type="EMBL" id="WBOF01000001">
    <property type="protein sequence ID" value="MQS13667.1"/>
    <property type="molecule type" value="Genomic_DNA"/>
</dbReference>
<protein>
    <submittedName>
        <fullName evidence="2">DUF397 domain-containing protein</fullName>
    </submittedName>
</protein>
<accession>A0A6N7KTK3</accession>
<organism evidence="2 3">
    <name type="scientific">Streptomyces kaniharaensis</name>
    <dbReference type="NCBI Taxonomy" id="212423"/>
    <lineage>
        <taxon>Bacteria</taxon>
        <taxon>Bacillati</taxon>
        <taxon>Actinomycetota</taxon>
        <taxon>Actinomycetes</taxon>
        <taxon>Kitasatosporales</taxon>
        <taxon>Streptomycetaceae</taxon>
        <taxon>Streptomyces</taxon>
    </lineage>
</organism>
<dbReference type="OrthoDB" id="3402668at2"/>
<reference evidence="2 3" key="1">
    <citation type="submission" date="2019-09" db="EMBL/GenBank/DDBJ databases">
        <title>Genome Sequences of Streptomyces kaniharaensis ATCC 21070.</title>
        <authorList>
            <person name="Zhu W."/>
            <person name="De Crecy-Lagard V."/>
            <person name="Richards N.G."/>
        </authorList>
    </citation>
    <scope>NUCLEOTIDE SEQUENCE [LARGE SCALE GENOMIC DNA]</scope>
    <source>
        <strain evidence="2 3">SF-557</strain>
    </source>
</reference>
<dbReference type="Pfam" id="PF04149">
    <property type="entry name" value="DUF397"/>
    <property type="match status" value="1"/>
</dbReference>
<evidence type="ECO:0000259" key="1">
    <source>
        <dbReference type="Pfam" id="PF04149"/>
    </source>
</evidence>
<proteinExistence type="predicted"/>
<gene>
    <name evidence="2" type="ORF">F7Q99_15650</name>
</gene>